<sequence length="602" mass="65369">MCALTAAALTSTLLITSAGAASHEPTADEVRIHDVQGSTRISPLAGEEVREVAGIVTGVRGEGSRGFWIQDEEPDDDPATSEGVFVYTGKEAPAVLVGDRVRVSGTVAEYRPDGEDSGNQSLTQITAPEVTVDSSGNELPDPVRLDARRIPRAYAPKGGGEGGVEDRELRPRAFALDLYESLEGMNVEVRDSRVVGPSTSYGELWVTVTPRENPSARGGSVYGSYRDQNAGRLKIKSLADPDENPFPAADTGDRLTGRTEGPLDYDEFGGYTLAAAELGKVERRGLERERTRPQRRDELAVATYNVENLHPGNDAEKFERLARGIARDLAAPDIVALEEIQDNNGPEDDGETAADRTLETLIEAIVDAGGPRYEWRGIDPEDKADGGEPGGNIRTAFLFNPERVTAEDRPGGDATTPTAVERRDGRASLTLSPGRVDPADEAWEDSRKPLAAQFAFRGEPVIVVANHFSSKGGDEPLHGRFQPPNRVSETQRLAQAESVNSFVRDALKIDRKAQIVVLGDINDFEFSGTTKALTAGGALRSTAYALPRDERYTYVFQGNSQILDQTLVSPAIRRYDYDIVHTNAEFADQISDHDPQVLRFRP</sequence>
<dbReference type="GO" id="GO:0004519">
    <property type="term" value="F:endonuclease activity"/>
    <property type="evidence" value="ECO:0007669"/>
    <property type="project" value="UniProtKB-KW"/>
</dbReference>
<keyword evidence="5" id="KW-1185">Reference proteome</keyword>
<dbReference type="Proteomes" id="UP000694501">
    <property type="component" value="Unassembled WGS sequence"/>
</dbReference>
<evidence type="ECO:0000313" key="5">
    <source>
        <dbReference type="Proteomes" id="UP000694501"/>
    </source>
</evidence>
<comment type="caution">
    <text evidence="4">The sequence shown here is derived from an EMBL/GenBank/DDBJ whole genome shotgun (WGS) entry which is preliminary data.</text>
</comment>
<feature type="compositionally biased region" description="Basic and acidic residues" evidence="1">
    <location>
        <begin position="373"/>
        <end position="386"/>
    </location>
</feature>
<evidence type="ECO:0000259" key="3">
    <source>
        <dbReference type="Pfam" id="PF03372"/>
    </source>
</evidence>
<reference evidence="4" key="1">
    <citation type="submission" date="2021-06" db="EMBL/GenBank/DDBJ databases">
        <title>Sequencing of actinobacteria type strains.</title>
        <authorList>
            <person name="Nguyen G.-S."/>
            <person name="Wentzel A."/>
        </authorList>
    </citation>
    <scope>NUCLEOTIDE SEQUENCE</scope>
    <source>
        <strain evidence="4">P38-E01</strain>
    </source>
</reference>
<dbReference type="InterPro" id="IPR005135">
    <property type="entry name" value="Endo/exonuclease/phosphatase"/>
</dbReference>
<dbReference type="PANTHER" id="PTHR42834:SF1">
    <property type="entry name" value="ENDONUCLEASE_EXONUCLEASE_PHOSPHATASE FAMILY PROTEIN (AFU_ORTHOLOGUE AFUA_3G09210)"/>
    <property type="match status" value="1"/>
</dbReference>
<dbReference type="AlphaFoldDB" id="A0A949N9K8"/>
<dbReference type="Gene3D" id="3.60.10.10">
    <property type="entry name" value="Endonuclease/exonuclease/phosphatase"/>
    <property type="match status" value="1"/>
</dbReference>
<dbReference type="SUPFAM" id="SSF56219">
    <property type="entry name" value="DNase I-like"/>
    <property type="match status" value="1"/>
</dbReference>
<name>A0A949N9K8_9ACTN</name>
<keyword evidence="4" id="KW-0540">Nuclease</keyword>
<feature type="chain" id="PRO_5036955258" evidence="2">
    <location>
        <begin position="21"/>
        <end position="602"/>
    </location>
</feature>
<protein>
    <submittedName>
        <fullName evidence="4">Endonuclease/exonuclease/phosphatase family protein</fullName>
    </submittedName>
</protein>
<evidence type="ECO:0000256" key="1">
    <source>
        <dbReference type="SAM" id="MobiDB-lite"/>
    </source>
</evidence>
<keyword evidence="4" id="KW-0378">Hydrolase</keyword>
<keyword evidence="2" id="KW-0732">Signal</keyword>
<dbReference type="Pfam" id="PF03372">
    <property type="entry name" value="Exo_endo_phos"/>
    <property type="match status" value="1"/>
</dbReference>
<feature type="region of interest" description="Disordered" evidence="1">
    <location>
        <begin position="238"/>
        <end position="258"/>
    </location>
</feature>
<proteinExistence type="predicted"/>
<feature type="signal peptide" evidence="2">
    <location>
        <begin position="1"/>
        <end position="20"/>
    </location>
</feature>
<feature type="region of interest" description="Disordered" evidence="1">
    <location>
        <begin position="372"/>
        <end position="391"/>
    </location>
</feature>
<organism evidence="4 5">
    <name type="scientific">Streptomyces tardus</name>
    <dbReference type="NCBI Taxonomy" id="2780544"/>
    <lineage>
        <taxon>Bacteria</taxon>
        <taxon>Bacillati</taxon>
        <taxon>Actinomycetota</taxon>
        <taxon>Actinomycetes</taxon>
        <taxon>Kitasatosporales</taxon>
        <taxon>Streptomycetaceae</taxon>
        <taxon>Streptomyces</taxon>
    </lineage>
</organism>
<dbReference type="InterPro" id="IPR036691">
    <property type="entry name" value="Endo/exonu/phosph_ase_sf"/>
</dbReference>
<evidence type="ECO:0000256" key="2">
    <source>
        <dbReference type="SAM" id="SignalP"/>
    </source>
</evidence>
<accession>A0A949N9K8</accession>
<feature type="region of interest" description="Disordered" evidence="1">
    <location>
        <begin position="404"/>
        <end position="444"/>
    </location>
</feature>
<feature type="domain" description="Endonuclease/exonuclease/phosphatase" evidence="3">
    <location>
        <begin position="302"/>
        <end position="593"/>
    </location>
</feature>
<dbReference type="PANTHER" id="PTHR42834">
    <property type="entry name" value="ENDONUCLEASE/EXONUCLEASE/PHOSPHATASE FAMILY PROTEIN (AFU_ORTHOLOGUE AFUA_3G09210)"/>
    <property type="match status" value="1"/>
</dbReference>
<keyword evidence="4" id="KW-0255">Endonuclease</keyword>
<dbReference type="EMBL" id="JAELVF020000001">
    <property type="protein sequence ID" value="MBU7599691.1"/>
    <property type="molecule type" value="Genomic_DNA"/>
</dbReference>
<evidence type="ECO:0000313" key="4">
    <source>
        <dbReference type="EMBL" id="MBU7599691.1"/>
    </source>
</evidence>
<dbReference type="CDD" id="cd04486">
    <property type="entry name" value="YhcR_OBF_like"/>
    <property type="match status" value="1"/>
</dbReference>
<gene>
    <name evidence="4" type="ORF">JGS22_019200</name>
</gene>